<comment type="catalytic activity">
    <reaction evidence="3">
        <text>RX + glutathione = an S-substituted glutathione + a halide anion + H(+)</text>
        <dbReference type="Rhea" id="RHEA:16437"/>
        <dbReference type="ChEBI" id="CHEBI:15378"/>
        <dbReference type="ChEBI" id="CHEBI:16042"/>
        <dbReference type="ChEBI" id="CHEBI:17792"/>
        <dbReference type="ChEBI" id="CHEBI:57925"/>
        <dbReference type="ChEBI" id="CHEBI:90779"/>
        <dbReference type="EC" id="2.5.1.18"/>
    </reaction>
</comment>
<sequence>MLKSIRQDGGFIVYETRAICRYLATKHPEAGLIPTELTENAIFEQAAAEETCNFDPSAMAIGVEVWKQSHGYPSDQSIIDAQLPVLDKKLDGYEAILWKQRYVAGDKFTLADLFHLPFAQLVASSGSDIMTRKPNVARWYNELVARPSWLAYGGGVKTTTAY</sequence>
<dbReference type="InterPro" id="IPR004045">
    <property type="entry name" value="Glutathione_S-Trfase_N"/>
</dbReference>
<keyword evidence="2" id="KW-0808">Transferase</keyword>
<evidence type="ECO:0000259" key="5">
    <source>
        <dbReference type="PROSITE" id="PS50405"/>
    </source>
</evidence>
<evidence type="ECO:0000259" key="4">
    <source>
        <dbReference type="PROSITE" id="PS50404"/>
    </source>
</evidence>
<dbReference type="Gene3D" id="3.40.30.10">
    <property type="entry name" value="Glutaredoxin"/>
    <property type="match status" value="1"/>
</dbReference>
<dbReference type="PROSITE" id="PS50405">
    <property type="entry name" value="GST_CTER"/>
    <property type="match status" value="1"/>
</dbReference>
<dbReference type="Proteomes" id="UP001215280">
    <property type="component" value="Unassembled WGS sequence"/>
</dbReference>
<dbReference type="PROSITE" id="PS50404">
    <property type="entry name" value="GST_NTER"/>
    <property type="match status" value="1"/>
</dbReference>
<accession>A0AAD7IBC0</accession>
<dbReference type="InterPro" id="IPR004046">
    <property type="entry name" value="GST_C"/>
</dbReference>
<dbReference type="GO" id="GO:0005737">
    <property type="term" value="C:cytoplasm"/>
    <property type="evidence" value="ECO:0007669"/>
    <property type="project" value="TreeGrafter"/>
</dbReference>
<proteinExistence type="predicted"/>
<dbReference type="GO" id="GO:0004364">
    <property type="term" value="F:glutathione transferase activity"/>
    <property type="evidence" value="ECO:0007669"/>
    <property type="project" value="UniProtKB-EC"/>
</dbReference>
<evidence type="ECO:0000313" key="7">
    <source>
        <dbReference type="Proteomes" id="UP001215280"/>
    </source>
</evidence>
<feature type="domain" description="GST C-terminal" evidence="5">
    <location>
        <begin position="36"/>
        <end position="162"/>
    </location>
</feature>
<feature type="domain" description="GST N-terminal" evidence="4">
    <location>
        <begin position="1"/>
        <end position="31"/>
    </location>
</feature>
<name>A0AAD7IBC0_9AGAR</name>
<keyword evidence="7" id="KW-1185">Reference proteome</keyword>
<dbReference type="PANTHER" id="PTHR43900">
    <property type="entry name" value="GLUTATHIONE S-TRANSFERASE RHO"/>
    <property type="match status" value="1"/>
</dbReference>
<evidence type="ECO:0000256" key="2">
    <source>
        <dbReference type="ARBA" id="ARBA00022679"/>
    </source>
</evidence>
<dbReference type="SUPFAM" id="SSF47616">
    <property type="entry name" value="GST C-terminal domain-like"/>
    <property type="match status" value="1"/>
</dbReference>
<dbReference type="EC" id="2.5.1.18" evidence="1"/>
<dbReference type="GO" id="GO:0006749">
    <property type="term" value="P:glutathione metabolic process"/>
    <property type="evidence" value="ECO:0007669"/>
    <property type="project" value="TreeGrafter"/>
</dbReference>
<dbReference type="PANTHER" id="PTHR43900:SF3">
    <property type="entry name" value="GLUTATHIONE S-TRANSFERASE RHO"/>
    <property type="match status" value="1"/>
</dbReference>
<protein>
    <recommendedName>
        <fullName evidence="1">glutathione transferase</fullName>
        <ecNumber evidence="1">2.5.1.18</ecNumber>
    </recommendedName>
</protein>
<dbReference type="Gene3D" id="1.20.1050.10">
    <property type="match status" value="1"/>
</dbReference>
<organism evidence="6 7">
    <name type="scientific">Mycena maculata</name>
    <dbReference type="NCBI Taxonomy" id="230809"/>
    <lineage>
        <taxon>Eukaryota</taxon>
        <taxon>Fungi</taxon>
        <taxon>Dikarya</taxon>
        <taxon>Basidiomycota</taxon>
        <taxon>Agaricomycotina</taxon>
        <taxon>Agaricomycetes</taxon>
        <taxon>Agaricomycetidae</taxon>
        <taxon>Agaricales</taxon>
        <taxon>Marasmiineae</taxon>
        <taxon>Mycenaceae</taxon>
        <taxon>Mycena</taxon>
    </lineage>
</organism>
<dbReference type="InterPro" id="IPR036249">
    <property type="entry name" value="Thioredoxin-like_sf"/>
</dbReference>
<dbReference type="SUPFAM" id="SSF52833">
    <property type="entry name" value="Thioredoxin-like"/>
    <property type="match status" value="1"/>
</dbReference>
<dbReference type="InterPro" id="IPR036282">
    <property type="entry name" value="Glutathione-S-Trfase_C_sf"/>
</dbReference>
<dbReference type="Pfam" id="PF00043">
    <property type="entry name" value="GST_C"/>
    <property type="match status" value="1"/>
</dbReference>
<dbReference type="InterPro" id="IPR010987">
    <property type="entry name" value="Glutathione-S-Trfase_C-like"/>
</dbReference>
<evidence type="ECO:0000313" key="6">
    <source>
        <dbReference type="EMBL" id="KAJ7739237.1"/>
    </source>
</evidence>
<dbReference type="EMBL" id="JARJLG010000133">
    <property type="protein sequence ID" value="KAJ7739237.1"/>
    <property type="molecule type" value="Genomic_DNA"/>
</dbReference>
<gene>
    <name evidence="6" type="ORF">DFH07DRAFT_965786</name>
</gene>
<evidence type="ECO:0000256" key="3">
    <source>
        <dbReference type="ARBA" id="ARBA00047960"/>
    </source>
</evidence>
<dbReference type="GO" id="GO:0043295">
    <property type="term" value="F:glutathione binding"/>
    <property type="evidence" value="ECO:0007669"/>
    <property type="project" value="TreeGrafter"/>
</dbReference>
<dbReference type="AlphaFoldDB" id="A0AAD7IBC0"/>
<evidence type="ECO:0000256" key="1">
    <source>
        <dbReference type="ARBA" id="ARBA00012452"/>
    </source>
</evidence>
<reference evidence="6" key="1">
    <citation type="submission" date="2023-03" db="EMBL/GenBank/DDBJ databases">
        <title>Massive genome expansion in bonnet fungi (Mycena s.s.) driven by repeated elements and novel gene families across ecological guilds.</title>
        <authorList>
            <consortium name="Lawrence Berkeley National Laboratory"/>
            <person name="Harder C.B."/>
            <person name="Miyauchi S."/>
            <person name="Viragh M."/>
            <person name="Kuo A."/>
            <person name="Thoen E."/>
            <person name="Andreopoulos B."/>
            <person name="Lu D."/>
            <person name="Skrede I."/>
            <person name="Drula E."/>
            <person name="Henrissat B."/>
            <person name="Morin E."/>
            <person name="Kohler A."/>
            <person name="Barry K."/>
            <person name="LaButti K."/>
            <person name="Morin E."/>
            <person name="Salamov A."/>
            <person name="Lipzen A."/>
            <person name="Mereny Z."/>
            <person name="Hegedus B."/>
            <person name="Baldrian P."/>
            <person name="Stursova M."/>
            <person name="Weitz H."/>
            <person name="Taylor A."/>
            <person name="Grigoriev I.V."/>
            <person name="Nagy L.G."/>
            <person name="Martin F."/>
            <person name="Kauserud H."/>
        </authorList>
    </citation>
    <scope>NUCLEOTIDE SEQUENCE</scope>
    <source>
        <strain evidence="6">CBHHK188m</strain>
    </source>
</reference>
<comment type="caution">
    <text evidence="6">The sequence shown here is derived from an EMBL/GenBank/DDBJ whole genome shotgun (WGS) entry which is preliminary data.</text>
</comment>